<keyword evidence="1" id="KW-0812">Transmembrane</keyword>
<name>A0A0D0BLQ2_9AGAR</name>
<proteinExistence type="predicted"/>
<keyword evidence="1" id="KW-0472">Membrane</keyword>
<keyword evidence="3" id="KW-1185">Reference proteome</keyword>
<dbReference type="EMBL" id="KN834909">
    <property type="protein sequence ID" value="KIK50329.1"/>
    <property type="molecule type" value="Genomic_DNA"/>
</dbReference>
<gene>
    <name evidence="2" type="ORF">GYMLUDRAFT_182928</name>
</gene>
<protein>
    <recommendedName>
        <fullName evidence="4">RNase H type-1 domain-containing protein</fullName>
    </recommendedName>
</protein>
<keyword evidence="1" id="KW-1133">Transmembrane helix</keyword>
<accession>A0A0D0BLQ2</accession>
<evidence type="ECO:0008006" key="4">
    <source>
        <dbReference type="Google" id="ProtNLM"/>
    </source>
</evidence>
<reference evidence="2 3" key="1">
    <citation type="submission" date="2014-04" db="EMBL/GenBank/DDBJ databases">
        <title>Evolutionary Origins and Diversification of the Mycorrhizal Mutualists.</title>
        <authorList>
            <consortium name="DOE Joint Genome Institute"/>
            <consortium name="Mycorrhizal Genomics Consortium"/>
            <person name="Kohler A."/>
            <person name="Kuo A."/>
            <person name="Nagy L.G."/>
            <person name="Floudas D."/>
            <person name="Copeland A."/>
            <person name="Barry K.W."/>
            <person name="Cichocki N."/>
            <person name="Veneault-Fourrey C."/>
            <person name="LaButti K."/>
            <person name="Lindquist E.A."/>
            <person name="Lipzen A."/>
            <person name="Lundell T."/>
            <person name="Morin E."/>
            <person name="Murat C."/>
            <person name="Riley R."/>
            <person name="Ohm R."/>
            <person name="Sun H."/>
            <person name="Tunlid A."/>
            <person name="Henrissat B."/>
            <person name="Grigoriev I.V."/>
            <person name="Hibbett D.S."/>
            <person name="Martin F."/>
        </authorList>
    </citation>
    <scope>NUCLEOTIDE SEQUENCE [LARGE SCALE GENOMIC DNA]</scope>
    <source>
        <strain evidence="2 3">FD-317 M1</strain>
    </source>
</reference>
<sequence length="145" mass="15969">MGFWVLSLDIGFSGRTDPDSCMAHIIFYWEAFTVLSILIWVTSDHGCRGTEVTPFHLTICSDSTNTVDMFNSLSALPAYNLILMAAVDIMTEFHIDLRVIHIPGSENSVADTLSHSQFALACSLCPGIRIQKFQPPHLPLGAAEK</sequence>
<dbReference type="OrthoDB" id="3249498at2759"/>
<dbReference type="HOGENOM" id="CLU_125038_0_0_1"/>
<organism evidence="2 3">
    <name type="scientific">Collybiopsis luxurians FD-317 M1</name>
    <dbReference type="NCBI Taxonomy" id="944289"/>
    <lineage>
        <taxon>Eukaryota</taxon>
        <taxon>Fungi</taxon>
        <taxon>Dikarya</taxon>
        <taxon>Basidiomycota</taxon>
        <taxon>Agaricomycotina</taxon>
        <taxon>Agaricomycetes</taxon>
        <taxon>Agaricomycetidae</taxon>
        <taxon>Agaricales</taxon>
        <taxon>Marasmiineae</taxon>
        <taxon>Omphalotaceae</taxon>
        <taxon>Collybiopsis</taxon>
        <taxon>Collybiopsis luxurians</taxon>
    </lineage>
</organism>
<evidence type="ECO:0000313" key="2">
    <source>
        <dbReference type="EMBL" id="KIK50329.1"/>
    </source>
</evidence>
<feature type="transmembrane region" description="Helical" evidence="1">
    <location>
        <begin position="21"/>
        <end position="41"/>
    </location>
</feature>
<evidence type="ECO:0000256" key="1">
    <source>
        <dbReference type="SAM" id="Phobius"/>
    </source>
</evidence>
<dbReference type="AlphaFoldDB" id="A0A0D0BLQ2"/>
<dbReference type="Proteomes" id="UP000053593">
    <property type="component" value="Unassembled WGS sequence"/>
</dbReference>
<evidence type="ECO:0000313" key="3">
    <source>
        <dbReference type="Proteomes" id="UP000053593"/>
    </source>
</evidence>